<dbReference type="InterPro" id="IPR036388">
    <property type="entry name" value="WH-like_DNA-bd_sf"/>
</dbReference>
<dbReference type="AlphaFoldDB" id="A0A9X2XV98"/>
<name>A0A9X2XV98_9BACT</name>
<keyword evidence="8" id="KW-1185">Reference proteome</keyword>
<accession>A0A9X2XV98</accession>
<dbReference type="Pfam" id="PF08281">
    <property type="entry name" value="Sigma70_r4_2"/>
    <property type="match status" value="1"/>
</dbReference>
<evidence type="ECO:0000259" key="5">
    <source>
        <dbReference type="Pfam" id="PF04542"/>
    </source>
</evidence>
<comment type="similarity">
    <text evidence="1">Belongs to the sigma-70 factor family. ECF subfamily.</text>
</comment>
<evidence type="ECO:0000259" key="6">
    <source>
        <dbReference type="Pfam" id="PF08281"/>
    </source>
</evidence>
<keyword evidence="2" id="KW-0805">Transcription regulation</keyword>
<reference evidence="7" key="2">
    <citation type="submission" date="2023-04" db="EMBL/GenBank/DDBJ databases">
        <title>Paracnuella aquatica gen. nov., sp. nov., a member of the family Chitinophagaceae isolated from a hot spring.</title>
        <authorList>
            <person name="Wang C."/>
        </authorList>
    </citation>
    <scope>NUCLEOTIDE SEQUENCE</scope>
    <source>
        <strain evidence="7">LB-8</strain>
    </source>
</reference>
<keyword evidence="3" id="KW-0731">Sigma factor</keyword>
<dbReference type="InterPro" id="IPR013324">
    <property type="entry name" value="RNA_pol_sigma_r3/r4-like"/>
</dbReference>
<keyword evidence="4" id="KW-0804">Transcription</keyword>
<feature type="domain" description="RNA polymerase sigma-70 region 2" evidence="5">
    <location>
        <begin position="31"/>
        <end position="90"/>
    </location>
</feature>
<dbReference type="InterPro" id="IPR039425">
    <property type="entry name" value="RNA_pol_sigma-70-like"/>
</dbReference>
<dbReference type="SUPFAM" id="SSF88659">
    <property type="entry name" value="Sigma3 and sigma4 domains of RNA polymerase sigma factors"/>
    <property type="match status" value="1"/>
</dbReference>
<dbReference type="Gene3D" id="1.10.10.10">
    <property type="entry name" value="Winged helix-like DNA-binding domain superfamily/Winged helix DNA-binding domain"/>
    <property type="match status" value="1"/>
</dbReference>
<dbReference type="RefSeq" id="WP_279296652.1">
    <property type="nucleotide sequence ID" value="NZ_JAOTIF010000004.1"/>
</dbReference>
<dbReference type="InterPro" id="IPR013325">
    <property type="entry name" value="RNA_pol_sigma_r2"/>
</dbReference>
<dbReference type="PANTHER" id="PTHR43133">
    <property type="entry name" value="RNA POLYMERASE ECF-TYPE SIGMA FACTO"/>
    <property type="match status" value="1"/>
</dbReference>
<dbReference type="NCBIfam" id="TIGR02937">
    <property type="entry name" value="sigma70-ECF"/>
    <property type="match status" value="1"/>
</dbReference>
<evidence type="ECO:0000256" key="1">
    <source>
        <dbReference type="ARBA" id="ARBA00010641"/>
    </source>
</evidence>
<dbReference type="Proteomes" id="UP001155483">
    <property type="component" value="Unassembled WGS sequence"/>
</dbReference>
<feature type="domain" description="RNA polymerase sigma factor 70 region 4 type 2" evidence="6">
    <location>
        <begin position="141"/>
        <end position="187"/>
    </location>
</feature>
<dbReference type="GO" id="GO:0003677">
    <property type="term" value="F:DNA binding"/>
    <property type="evidence" value="ECO:0007669"/>
    <property type="project" value="InterPro"/>
</dbReference>
<dbReference type="CDD" id="cd06171">
    <property type="entry name" value="Sigma70_r4"/>
    <property type="match status" value="1"/>
</dbReference>
<evidence type="ECO:0000256" key="2">
    <source>
        <dbReference type="ARBA" id="ARBA00023015"/>
    </source>
</evidence>
<dbReference type="Pfam" id="PF04542">
    <property type="entry name" value="Sigma70_r2"/>
    <property type="match status" value="1"/>
</dbReference>
<sequence>MNNIKNNTAELSDQEAIAKILEGNNALFEVLVRRYNPLLYRIARSYGFNHQDAEDLMQDTHVTAYMHLQQLDCSPLYKSWLTKILTRKCLYKKNHGYSKMEEPNSHLVHKSQKPLHASLIAGDAEHKIMNRELSTIIESNLNSLPSNYRTVLILREVEGFSINETAELMNITAANVKVRLNRAKALLQQKLKDCYTSELFHFNPVYCSAIVERVFVKIEDETPIIAKDI</sequence>
<dbReference type="GO" id="GO:0006352">
    <property type="term" value="P:DNA-templated transcription initiation"/>
    <property type="evidence" value="ECO:0007669"/>
    <property type="project" value="InterPro"/>
</dbReference>
<dbReference type="InterPro" id="IPR013249">
    <property type="entry name" value="RNA_pol_sigma70_r4_t2"/>
</dbReference>
<proteinExistence type="inferred from homology"/>
<dbReference type="InterPro" id="IPR014284">
    <property type="entry name" value="RNA_pol_sigma-70_dom"/>
</dbReference>
<dbReference type="GO" id="GO:0016987">
    <property type="term" value="F:sigma factor activity"/>
    <property type="evidence" value="ECO:0007669"/>
    <property type="project" value="UniProtKB-KW"/>
</dbReference>
<dbReference type="EMBL" id="JAOTIF010000004">
    <property type="protein sequence ID" value="MCU7549211.1"/>
    <property type="molecule type" value="Genomic_DNA"/>
</dbReference>
<organism evidence="7 8">
    <name type="scientific">Paraflavisolibacter caeni</name>
    <dbReference type="NCBI Taxonomy" id="2982496"/>
    <lineage>
        <taxon>Bacteria</taxon>
        <taxon>Pseudomonadati</taxon>
        <taxon>Bacteroidota</taxon>
        <taxon>Chitinophagia</taxon>
        <taxon>Chitinophagales</taxon>
        <taxon>Chitinophagaceae</taxon>
        <taxon>Paraflavisolibacter</taxon>
    </lineage>
</organism>
<dbReference type="Gene3D" id="1.10.1740.10">
    <property type="match status" value="1"/>
</dbReference>
<dbReference type="InterPro" id="IPR007627">
    <property type="entry name" value="RNA_pol_sigma70_r2"/>
</dbReference>
<dbReference type="SUPFAM" id="SSF88946">
    <property type="entry name" value="Sigma2 domain of RNA polymerase sigma factors"/>
    <property type="match status" value="1"/>
</dbReference>
<protein>
    <submittedName>
        <fullName evidence="7">Sigma-70 family RNA polymerase sigma factor</fullName>
    </submittedName>
</protein>
<evidence type="ECO:0000256" key="3">
    <source>
        <dbReference type="ARBA" id="ARBA00023082"/>
    </source>
</evidence>
<evidence type="ECO:0000313" key="7">
    <source>
        <dbReference type="EMBL" id="MCU7549211.1"/>
    </source>
</evidence>
<dbReference type="PANTHER" id="PTHR43133:SF51">
    <property type="entry name" value="RNA POLYMERASE SIGMA FACTOR"/>
    <property type="match status" value="1"/>
</dbReference>
<comment type="caution">
    <text evidence="7">The sequence shown here is derived from an EMBL/GenBank/DDBJ whole genome shotgun (WGS) entry which is preliminary data.</text>
</comment>
<gene>
    <name evidence="7" type="ORF">OCK74_08795</name>
</gene>
<reference evidence="7" key="1">
    <citation type="submission" date="2022-09" db="EMBL/GenBank/DDBJ databases">
        <authorList>
            <person name="Yuan C."/>
            <person name="Ke Z."/>
        </authorList>
    </citation>
    <scope>NUCLEOTIDE SEQUENCE</scope>
    <source>
        <strain evidence="7">LB-8</strain>
    </source>
</reference>
<evidence type="ECO:0000313" key="8">
    <source>
        <dbReference type="Proteomes" id="UP001155483"/>
    </source>
</evidence>
<evidence type="ECO:0000256" key="4">
    <source>
        <dbReference type="ARBA" id="ARBA00023163"/>
    </source>
</evidence>